<dbReference type="Pfam" id="PF14870">
    <property type="entry name" value="PSII_BNR"/>
    <property type="match status" value="1"/>
</dbReference>
<evidence type="ECO:0000313" key="6">
    <source>
        <dbReference type="Proteomes" id="UP000198984"/>
    </source>
</evidence>
<organism evidence="5 6">
    <name type="scientific">Chitinophaga rupis</name>
    <dbReference type="NCBI Taxonomy" id="573321"/>
    <lineage>
        <taxon>Bacteria</taxon>
        <taxon>Pseudomonadati</taxon>
        <taxon>Bacteroidota</taxon>
        <taxon>Chitinophagia</taxon>
        <taxon>Chitinophagales</taxon>
        <taxon>Chitinophagaceae</taxon>
        <taxon>Chitinophaga</taxon>
    </lineage>
</organism>
<dbReference type="InterPro" id="IPR028203">
    <property type="entry name" value="PSII_CF48-like_dom"/>
</dbReference>
<sequence length="341" mass="36858">MSKIFCYICLWCCCTVLAARGQQKNSLQLLTHGPLKSIRGLCVLTDSLLWASGTGGMVGKSTNGGKQWQWTRVSGCDSCDWRAINAFNEKEAVVVNAGEPAHIYRTQDGGATWQRVYYNNTKGIFFDDMDFGNTREGMAIGDPLQDHFMLLHTRDGGKHWDTLPLKHRPAALPGEAIFAASASNLQTLPGQQAWFITGGSTARSIRLQKGQWQAAPLPIIQGAATQGAFSIAVLNAQKAIVVGGDYRNDTLRERNCLLTADGGKTWTQPAIPPGGFRSCVVYINARTAIATGTSGTDISFDGGRHWQPISKEGFHVVQAAKKGKAVFLAGSDGRIAQLVTE</sequence>
<gene>
    <name evidence="5" type="ORF">SAMN04488505_10818</name>
</gene>
<dbReference type="SUPFAM" id="SSF50939">
    <property type="entry name" value="Sialidases"/>
    <property type="match status" value="1"/>
</dbReference>
<dbReference type="Gene3D" id="2.130.10.10">
    <property type="entry name" value="YVTN repeat-like/Quinoprotein amine dehydrogenase"/>
    <property type="match status" value="2"/>
</dbReference>
<dbReference type="PANTHER" id="PTHR47199:SF2">
    <property type="entry name" value="PHOTOSYSTEM II STABILITY_ASSEMBLY FACTOR HCF136, CHLOROPLASTIC"/>
    <property type="match status" value="1"/>
</dbReference>
<dbReference type="InterPro" id="IPR036278">
    <property type="entry name" value="Sialidase_sf"/>
</dbReference>
<keyword evidence="2" id="KW-0604">Photosystem II</keyword>
<dbReference type="CDD" id="cd15482">
    <property type="entry name" value="Sialidase_non-viral"/>
    <property type="match status" value="1"/>
</dbReference>
<dbReference type="STRING" id="573321.SAMN04488505_10818"/>
<dbReference type="EMBL" id="FOBB01000008">
    <property type="protein sequence ID" value="SEN07346.1"/>
    <property type="molecule type" value="Genomic_DNA"/>
</dbReference>
<reference evidence="5 6" key="1">
    <citation type="submission" date="2016-10" db="EMBL/GenBank/DDBJ databases">
        <authorList>
            <person name="de Groot N.N."/>
        </authorList>
    </citation>
    <scope>NUCLEOTIDE SEQUENCE [LARGE SCALE GENOMIC DNA]</scope>
    <source>
        <strain evidence="5 6">DSM 21039</strain>
    </source>
</reference>
<name>A0A1H8DJJ7_9BACT</name>
<dbReference type="OrthoDB" id="9813892at2"/>
<keyword evidence="1" id="KW-0602">Photosynthesis</keyword>
<dbReference type="PANTHER" id="PTHR47199">
    <property type="entry name" value="PHOTOSYSTEM II STABILITY/ASSEMBLY FACTOR HCF136, CHLOROPLASTIC"/>
    <property type="match status" value="1"/>
</dbReference>
<dbReference type="GO" id="GO:0009523">
    <property type="term" value="C:photosystem II"/>
    <property type="evidence" value="ECO:0007669"/>
    <property type="project" value="UniProtKB-KW"/>
</dbReference>
<dbReference type="RefSeq" id="WP_089918558.1">
    <property type="nucleotide sequence ID" value="NZ_FOBB01000008.1"/>
</dbReference>
<feature type="domain" description="Photosynthesis system II assembly factor Ycf48/Hcf136-like" evidence="4">
    <location>
        <begin position="98"/>
        <end position="176"/>
    </location>
</feature>
<feature type="chain" id="PRO_5011434458" description="Photosynthesis system II assembly factor Ycf48/Hcf136-like domain-containing protein" evidence="3">
    <location>
        <begin position="19"/>
        <end position="341"/>
    </location>
</feature>
<dbReference type="InterPro" id="IPR015943">
    <property type="entry name" value="WD40/YVTN_repeat-like_dom_sf"/>
</dbReference>
<evidence type="ECO:0000313" key="5">
    <source>
        <dbReference type="EMBL" id="SEN07346.1"/>
    </source>
</evidence>
<dbReference type="AlphaFoldDB" id="A0A1H8DJJ7"/>
<proteinExistence type="predicted"/>
<dbReference type="GO" id="GO:0015979">
    <property type="term" value="P:photosynthesis"/>
    <property type="evidence" value="ECO:0007669"/>
    <property type="project" value="UniProtKB-KW"/>
</dbReference>
<keyword evidence="3" id="KW-0732">Signal</keyword>
<keyword evidence="6" id="KW-1185">Reference proteome</keyword>
<evidence type="ECO:0000256" key="1">
    <source>
        <dbReference type="ARBA" id="ARBA00022531"/>
    </source>
</evidence>
<accession>A0A1H8DJJ7</accession>
<dbReference type="Proteomes" id="UP000198984">
    <property type="component" value="Unassembled WGS sequence"/>
</dbReference>
<evidence type="ECO:0000259" key="4">
    <source>
        <dbReference type="Pfam" id="PF14870"/>
    </source>
</evidence>
<feature type="signal peptide" evidence="3">
    <location>
        <begin position="1"/>
        <end position="18"/>
    </location>
</feature>
<evidence type="ECO:0000256" key="2">
    <source>
        <dbReference type="ARBA" id="ARBA00023276"/>
    </source>
</evidence>
<protein>
    <recommendedName>
        <fullName evidence="4">Photosynthesis system II assembly factor Ycf48/Hcf136-like domain-containing protein</fullName>
    </recommendedName>
</protein>
<evidence type="ECO:0000256" key="3">
    <source>
        <dbReference type="SAM" id="SignalP"/>
    </source>
</evidence>